<reference evidence="1" key="1">
    <citation type="journal article" date="2019" name="bioRxiv">
        <title>The Genome of the Zebra Mussel, Dreissena polymorpha: A Resource for Invasive Species Research.</title>
        <authorList>
            <person name="McCartney M.A."/>
            <person name="Auch B."/>
            <person name="Kono T."/>
            <person name="Mallez S."/>
            <person name="Zhang Y."/>
            <person name="Obille A."/>
            <person name="Becker A."/>
            <person name="Abrahante J.E."/>
            <person name="Garbe J."/>
            <person name="Badalamenti J.P."/>
            <person name="Herman A."/>
            <person name="Mangelson H."/>
            <person name="Liachko I."/>
            <person name="Sullivan S."/>
            <person name="Sone E.D."/>
            <person name="Koren S."/>
            <person name="Silverstein K.A.T."/>
            <person name="Beckman K.B."/>
            <person name="Gohl D.M."/>
        </authorList>
    </citation>
    <scope>NUCLEOTIDE SEQUENCE</scope>
    <source>
        <strain evidence="1">Duluth1</strain>
        <tissue evidence="1">Whole animal</tissue>
    </source>
</reference>
<gene>
    <name evidence="1" type="ORF">DPMN_098140</name>
</gene>
<name>A0A9D4R6D6_DREPO</name>
<keyword evidence="2" id="KW-1185">Reference proteome</keyword>
<dbReference type="EMBL" id="JAIWYP010000003">
    <property type="protein sequence ID" value="KAH3855572.1"/>
    <property type="molecule type" value="Genomic_DNA"/>
</dbReference>
<dbReference type="AlphaFoldDB" id="A0A9D4R6D6"/>
<sequence>MPIKDNHHRFRTIAWHMLLKMIFPVVQAHIRVRPARFRYRPSGPRAGAIQEVISPTLTLEDVEWG</sequence>
<dbReference type="Proteomes" id="UP000828390">
    <property type="component" value="Unassembled WGS sequence"/>
</dbReference>
<organism evidence="1 2">
    <name type="scientific">Dreissena polymorpha</name>
    <name type="common">Zebra mussel</name>
    <name type="synonym">Mytilus polymorpha</name>
    <dbReference type="NCBI Taxonomy" id="45954"/>
    <lineage>
        <taxon>Eukaryota</taxon>
        <taxon>Metazoa</taxon>
        <taxon>Spiralia</taxon>
        <taxon>Lophotrochozoa</taxon>
        <taxon>Mollusca</taxon>
        <taxon>Bivalvia</taxon>
        <taxon>Autobranchia</taxon>
        <taxon>Heteroconchia</taxon>
        <taxon>Euheterodonta</taxon>
        <taxon>Imparidentia</taxon>
        <taxon>Neoheterodontei</taxon>
        <taxon>Myida</taxon>
        <taxon>Dreissenoidea</taxon>
        <taxon>Dreissenidae</taxon>
        <taxon>Dreissena</taxon>
    </lineage>
</organism>
<reference evidence="1" key="2">
    <citation type="submission" date="2020-11" db="EMBL/GenBank/DDBJ databases">
        <authorList>
            <person name="McCartney M.A."/>
            <person name="Auch B."/>
            <person name="Kono T."/>
            <person name="Mallez S."/>
            <person name="Becker A."/>
            <person name="Gohl D.M."/>
            <person name="Silverstein K.A.T."/>
            <person name="Koren S."/>
            <person name="Bechman K.B."/>
            <person name="Herman A."/>
            <person name="Abrahante J.E."/>
            <person name="Garbe J."/>
        </authorList>
    </citation>
    <scope>NUCLEOTIDE SEQUENCE</scope>
    <source>
        <strain evidence="1">Duluth1</strain>
        <tissue evidence="1">Whole animal</tissue>
    </source>
</reference>
<proteinExistence type="predicted"/>
<evidence type="ECO:0000313" key="2">
    <source>
        <dbReference type="Proteomes" id="UP000828390"/>
    </source>
</evidence>
<protein>
    <submittedName>
        <fullName evidence="1">Uncharacterized protein</fullName>
    </submittedName>
</protein>
<comment type="caution">
    <text evidence="1">The sequence shown here is derived from an EMBL/GenBank/DDBJ whole genome shotgun (WGS) entry which is preliminary data.</text>
</comment>
<evidence type="ECO:0000313" key="1">
    <source>
        <dbReference type="EMBL" id="KAH3855572.1"/>
    </source>
</evidence>
<accession>A0A9D4R6D6</accession>